<dbReference type="SMART" id="SM01017">
    <property type="entry name" value="Arrestin_C"/>
    <property type="match status" value="1"/>
</dbReference>
<dbReference type="GO" id="GO:0015031">
    <property type="term" value="P:protein transport"/>
    <property type="evidence" value="ECO:0007669"/>
    <property type="project" value="TreeGrafter"/>
</dbReference>
<evidence type="ECO:0000313" key="5">
    <source>
        <dbReference type="WBParaSite" id="maker-uti_cns_0001815-snap-gene-0.2-mRNA-1"/>
    </source>
</evidence>
<evidence type="ECO:0000259" key="3">
    <source>
        <dbReference type="SMART" id="SM01017"/>
    </source>
</evidence>
<dbReference type="GO" id="GO:0005737">
    <property type="term" value="C:cytoplasm"/>
    <property type="evidence" value="ECO:0007669"/>
    <property type="project" value="TreeGrafter"/>
</dbReference>
<name>A0A1I8GFQ9_9PLAT</name>
<evidence type="ECO:0000256" key="2">
    <source>
        <dbReference type="SAM" id="MobiDB-lite"/>
    </source>
</evidence>
<evidence type="ECO:0000313" key="4">
    <source>
        <dbReference type="Proteomes" id="UP000095280"/>
    </source>
</evidence>
<dbReference type="Proteomes" id="UP000095280">
    <property type="component" value="Unplaced"/>
</dbReference>
<feature type="region of interest" description="Disordered" evidence="2">
    <location>
        <begin position="374"/>
        <end position="419"/>
    </location>
</feature>
<dbReference type="InterPro" id="IPR011022">
    <property type="entry name" value="Arrestin_C-like"/>
</dbReference>
<evidence type="ECO:0000256" key="1">
    <source>
        <dbReference type="ARBA" id="ARBA00005298"/>
    </source>
</evidence>
<dbReference type="InterPro" id="IPR014756">
    <property type="entry name" value="Ig_E-set"/>
</dbReference>
<proteinExistence type="inferred from homology"/>
<dbReference type="AlphaFoldDB" id="A0A1I8GFQ9"/>
<dbReference type="SUPFAM" id="SSF81296">
    <property type="entry name" value="E set domains"/>
    <property type="match status" value="2"/>
</dbReference>
<comment type="similarity">
    <text evidence="1">Belongs to the arrestin family.</text>
</comment>
<dbReference type="PANTHER" id="PTHR11188">
    <property type="entry name" value="ARRESTIN DOMAIN CONTAINING PROTEIN"/>
    <property type="match status" value="1"/>
</dbReference>
<dbReference type="WBParaSite" id="maker-uti_cns_0001815-snap-gene-0.2-mRNA-1">
    <property type="protein sequence ID" value="maker-uti_cns_0001815-snap-gene-0.2-mRNA-1"/>
    <property type="gene ID" value="maker-uti_cns_0001815-snap-gene-0.2"/>
</dbReference>
<dbReference type="PANTHER" id="PTHR11188:SF176">
    <property type="entry name" value="ARRESTIN DOMAIN-CONTAINING PROTEIN 1"/>
    <property type="match status" value="1"/>
</dbReference>
<reference evidence="5" key="1">
    <citation type="submission" date="2016-11" db="UniProtKB">
        <authorList>
            <consortium name="WormBaseParasite"/>
        </authorList>
    </citation>
    <scope>IDENTIFICATION</scope>
</reference>
<feature type="compositionally biased region" description="Basic and acidic residues" evidence="2">
    <location>
        <begin position="403"/>
        <end position="417"/>
    </location>
</feature>
<feature type="domain" description="Arrestin C-terminal-like" evidence="3">
    <location>
        <begin position="190"/>
        <end position="323"/>
    </location>
</feature>
<dbReference type="Pfam" id="PF02752">
    <property type="entry name" value="Arrestin_C"/>
    <property type="match status" value="1"/>
</dbReference>
<dbReference type="InterPro" id="IPR014752">
    <property type="entry name" value="Arrestin-like_C"/>
</dbReference>
<sequence>MLNGHSSRQPGNDYFHGDSAVSEFSLHLDSTEPAAAAAAVLVFRPGQQLTGRVRLRLLRPLKVRNLDLVVRGCGHVGWGLGGGHFVQDDEVYINDIAELVATGPGEVVTLQAGEHEFPFSSRLPHHLPSTFTGSCGSVAYSAKAVMQADGDAHGPWSAVKAFSVESLLELEDHSELMQPCIVDARMAIGGSRCVKASLSLPRRVYAPSEYIKIDATVNNRSRKAISRLCVGLMMECLYQAGGQQQHRETLLVTDRTDEYRIGHLEARRWHNVRLRIPRPVPPSGLPHCRLASVSYSLLFRAEVEGCAKDLNLRVPLVVGASRGNAEPEEPQPAADAVHRLVRRSSSNFQPIGSTEKLRPSSGYLLFDPAADGGADALNKEKAKKPKASDDRVRRLPSSQNPERSADRFGSEGGKKCELPPFPGVCFRVGSWGQAE</sequence>
<dbReference type="InterPro" id="IPR011021">
    <property type="entry name" value="Arrestin-like_N"/>
</dbReference>
<accession>A0A1I8GFQ9</accession>
<keyword evidence="4" id="KW-1185">Reference proteome</keyword>
<organism evidence="4 5">
    <name type="scientific">Macrostomum lignano</name>
    <dbReference type="NCBI Taxonomy" id="282301"/>
    <lineage>
        <taxon>Eukaryota</taxon>
        <taxon>Metazoa</taxon>
        <taxon>Spiralia</taxon>
        <taxon>Lophotrochozoa</taxon>
        <taxon>Platyhelminthes</taxon>
        <taxon>Rhabditophora</taxon>
        <taxon>Macrostomorpha</taxon>
        <taxon>Macrostomida</taxon>
        <taxon>Macrostomidae</taxon>
        <taxon>Macrostomum</taxon>
    </lineage>
</organism>
<dbReference type="InterPro" id="IPR050357">
    <property type="entry name" value="Arrestin_domain-protein"/>
</dbReference>
<dbReference type="Gene3D" id="2.60.40.640">
    <property type="match status" value="2"/>
</dbReference>
<protein>
    <submittedName>
        <fullName evidence="5">Arrestin_C domain-containing protein</fullName>
    </submittedName>
</protein>
<dbReference type="Pfam" id="PF00339">
    <property type="entry name" value="Arrestin_N"/>
    <property type="match status" value="1"/>
</dbReference>